<gene>
    <name evidence="3" type="ORF">MAGMO_2455</name>
</gene>
<sequence>MAAAIVIRCHITQDRSFSSLSWWIATIAWFIQCFLAMSLVMAKGGAVFMDLGRSLFAIATVLGGFYLVGWRINRREARSVGLLLLPSVVILLLLSRLFPSVDGEMATMGNPVFIIHLVFSLAAYGLFSIAAVLALLDAWQERALKAKSFGPMQRMLPSLGQLEQDLFSILAAGFIFLTLSIVTGMVFTFREMDQLVLINHKVVFTWITWGLFGALLWGHRYYGWRGKRAVQLTLWGYLFLVMAYVGVKFVSEVILQAG</sequence>
<evidence type="ECO:0000259" key="2">
    <source>
        <dbReference type="Pfam" id="PF01578"/>
    </source>
</evidence>
<keyword evidence="1" id="KW-0812">Transmembrane</keyword>
<name>A0A1S7LI29_MAGMO</name>
<feature type="transmembrane region" description="Helical" evidence="1">
    <location>
        <begin position="229"/>
        <end position="247"/>
    </location>
</feature>
<dbReference type="PANTHER" id="PTHR38034">
    <property type="entry name" value="INNER MEMBRANE PROTEIN YPJD"/>
    <property type="match status" value="1"/>
</dbReference>
<dbReference type="GO" id="GO:0017004">
    <property type="term" value="P:cytochrome complex assembly"/>
    <property type="evidence" value="ECO:0007669"/>
    <property type="project" value="InterPro"/>
</dbReference>
<feature type="transmembrane region" description="Helical" evidence="1">
    <location>
        <begin position="113"/>
        <end position="136"/>
    </location>
</feature>
<accession>A0A1S7LI29</accession>
<dbReference type="InterPro" id="IPR052372">
    <property type="entry name" value="YpjD/HemX"/>
</dbReference>
<dbReference type="EMBL" id="LO017727">
    <property type="protein sequence ID" value="CRH06612.1"/>
    <property type="molecule type" value="Genomic_DNA"/>
</dbReference>
<feature type="transmembrane region" description="Helical" evidence="1">
    <location>
        <begin position="20"/>
        <end position="41"/>
    </location>
</feature>
<keyword evidence="1" id="KW-1133">Transmembrane helix</keyword>
<dbReference type="AlphaFoldDB" id="A0A1S7LI29"/>
<dbReference type="GO" id="GO:0020037">
    <property type="term" value="F:heme binding"/>
    <property type="evidence" value="ECO:0007669"/>
    <property type="project" value="InterPro"/>
</dbReference>
<proteinExistence type="predicted"/>
<dbReference type="PANTHER" id="PTHR38034:SF1">
    <property type="entry name" value="INNER MEMBRANE PROTEIN YPJD"/>
    <property type="match status" value="1"/>
</dbReference>
<feature type="transmembrane region" description="Helical" evidence="1">
    <location>
        <begin position="195"/>
        <end position="217"/>
    </location>
</feature>
<feature type="transmembrane region" description="Helical" evidence="1">
    <location>
        <begin position="166"/>
        <end position="189"/>
    </location>
</feature>
<dbReference type="Pfam" id="PF01578">
    <property type="entry name" value="Cytochrom_C_asm"/>
    <property type="match status" value="1"/>
</dbReference>
<keyword evidence="1" id="KW-0472">Membrane</keyword>
<feature type="domain" description="Cytochrome c assembly protein" evidence="2">
    <location>
        <begin position="34"/>
        <end position="254"/>
    </location>
</feature>
<dbReference type="InterPro" id="IPR002541">
    <property type="entry name" value="Cyt_c_assembly"/>
</dbReference>
<feature type="transmembrane region" description="Helical" evidence="1">
    <location>
        <begin position="80"/>
        <end position="98"/>
    </location>
</feature>
<evidence type="ECO:0000313" key="3">
    <source>
        <dbReference type="EMBL" id="CRH06612.1"/>
    </source>
</evidence>
<organism evidence="3">
    <name type="scientific">Magnetococcus massalia (strain MO-1)</name>
    <dbReference type="NCBI Taxonomy" id="451514"/>
    <lineage>
        <taxon>Bacteria</taxon>
        <taxon>Pseudomonadati</taxon>
        <taxon>Pseudomonadota</taxon>
        <taxon>Magnetococcia</taxon>
        <taxon>Magnetococcales</taxon>
        <taxon>Magnetococcaceae</taxon>
        <taxon>Magnetococcus</taxon>
    </lineage>
</organism>
<protein>
    <submittedName>
        <fullName evidence="3">Putative Cytochrome c assembly protein</fullName>
    </submittedName>
</protein>
<reference evidence="3" key="1">
    <citation type="submission" date="2015-04" db="EMBL/GenBank/DDBJ databases">
        <authorList>
            <person name="Syromyatnikov M.Y."/>
            <person name="Popov V.N."/>
        </authorList>
    </citation>
    <scope>NUCLEOTIDE SEQUENCE</scope>
    <source>
        <strain evidence="3">MO-1</strain>
    </source>
</reference>
<evidence type="ECO:0000256" key="1">
    <source>
        <dbReference type="SAM" id="Phobius"/>
    </source>
</evidence>
<feature type="transmembrane region" description="Helical" evidence="1">
    <location>
        <begin position="47"/>
        <end position="68"/>
    </location>
</feature>